<protein>
    <recommendedName>
        <fullName evidence="8">PDZ domain-containing protein</fullName>
    </recommendedName>
</protein>
<evidence type="ECO:0000313" key="7">
    <source>
        <dbReference type="Proteomes" id="UP000315295"/>
    </source>
</evidence>
<evidence type="ECO:0000256" key="3">
    <source>
        <dbReference type="ARBA" id="ARBA00022801"/>
    </source>
</evidence>
<dbReference type="PANTHER" id="PTHR45980:SF18">
    <property type="entry name" value="PROTEASE DO-LIKE 9"/>
    <property type="match status" value="1"/>
</dbReference>
<keyword evidence="3" id="KW-0378">Hydrolase</keyword>
<dbReference type="InterPro" id="IPR043504">
    <property type="entry name" value="Peptidase_S1_PA_chymotrypsin"/>
</dbReference>
<dbReference type="STRING" id="106549.A0A540L5H3"/>
<dbReference type="AlphaFoldDB" id="A0A540L5H3"/>
<keyword evidence="7" id="KW-1185">Reference proteome</keyword>
<keyword evidence="4" id="KW-0720">Serine protease</keyword>
<gene>
    <name evidence="6" type="ORF">C1H46_032665</name>
</gene>
<dbReference type="InterPro" id="IPR001940">
    <property type="entry name" value="Peptidase_S1C"/>
</dbReference>
<dbReference type="Pfam" id="PF13365">
    <property type="entry name" value="Trypsin_2"/>
    <property type="match status" value="1"/>
</dbReference>
<comment type="caution">
    <text evidence="6">The sequence shown here is derived from an EMBL/GenBank/DDBJ whole genome shotgun (WGS) entry which is preliminary data.</text>
</comment>
<evidence type="ECO:0000256" key="4">
    <source>
        <dbReference type="ARBA" id="ARBA00022825"/>
    </source>
</evidence>
<dbReference type="Proteomes" id="UP000315295">
    <property type="component" value="Unassembled WGS sequence"/>
</dbReference>
<dbReference type="GO" id="GO:0004252">
    <property type="term" value="F:serine-type endopeptidase activity"/>
    <property type="evidence" value="ECO:0007669"/>
    <property type="project" value="InterPro"/>
</dbReference>
<feature type="compositionally biased region" description="Pro residues" evidence="5">
    <location>
        <begin position="1"/>
        <end position="21"/>
    </location>
</feature>
<proteinExistence type="inferred from homology"/>
<reference evidence="6 7" key="1">
    <citation type="journal article" date="2019" name="G3 (Bethesda)">
        <title>Sequencing of a Wild Apple (Malus baccata) Genome Unravels the Differences Between Cultivated and Wild Apple Species Regarding Disease Resistance and Cold Tolerance.</title>
        <authorList>
            <person name="Chen X."/>
        </authorList>
    </citation>
    <scope>NUCLEOTIDE SEQUENCE [LARGE SCALE GENOMIC DNA]</scope>
    <source>
        <strain evidence="7">cv. Shandingzi</strain>
        <tissue evidence="6">Leaves</tissue>
    </source>
</reference>
<evidence type="ECO:0000256" key="5">
    <source>
        <dbReference type="SAM" id="MobiDB-lite"/>
    </source>
</evidence>
<name>A0A540L5H3_MALBA</name>
<evidence type="ECO:0008006" key="8">
    <source>
        <dbReference type="Google" id="ProtNLM"/>
    </source>
</evidence>
<dbReference type="Gene3D" id="2.40.10.10">
    <property type="entry name" value="Trypsin-like serine proteases"/>
    <property type="match status" value="2"/>
</dbReference>
<dbReference type="GO" id="GO:0006508">
    <property type="term" value="P:proteolysis"/>
    <property type="evidence" value="ECO:0007669"/>
    <property type="project" value="UniProtKB-KW"/>
</dbReference>
<sequence length="312" mass="33803">MPPMPPPSTTPIPSLPEPLPSRPSSSIYRLPDWLTQDGGWEGVRRVVPSMDVVVKVFCVHSPLDLLRPWQRNKQYHSSSSGVVIGSKRILTNAHSVDHQIQVKIMKWGSDTKYLATVLAIGNDCDIAMLTVSDDKFWEGTPPVKFGGLPARQDAVTVVGYPIGGDTISVTRGVVSRMEILAYVHGSAELLGMQTDAAINPGNSGGPAFNDKGECVGIAFQSLGNAENIGYVIPVPVVTHFILDFEKNGAYTGFPVLGIEWQKMENRALCNSVGMKRDQKGIRVRVLKPSAPESQLLKPSDVILSFDGVNIAC</sequence>
<dbReference type="FunFam" id="2.40.10.10:FF:000012">
    <property type="entry name" value="protease Do-like 9"/>
    <property type="match status" value="1"/>
</dbReference>
<dbReference type="SUPFAM" id="SSF50494">
    <property type="entry name" value="Trypsin-like serine proteases"/>
    <property type="match status" value="1"/>
</dbReference>
<organism evidence="6 7">
    <name type="scientific">Malus baccata</name>
    <name type="common">Siberian crab apple</name>
    <name type="synonym">Pyrus baccata</name>
    <dbReference type="NCBI Taxonomy" id="106549"/>
    <lineage>
        <taxon>Eukaryota</taxon>
        <taxon>Viridiplantae</taxon>
        <taxon>Streptophyta</taxon>
        <taxon>Embryophyta</taxon>
        <taxon>Tracheophyta</taxon>
        <taxon>Spermatophyta</taxon>
        <taxon>Magnoliopsida</taxon>
        <taxon>eudicotyledons</taxon>
        <taxon>Gunneridae</taxon>
        <taxon>Pentapetalae</taxon>
        <taxon>rosids</taxon>
        <taxon>fabids</taxon>
        <taxon>Rosales</taxon>
        <taxon>Rosaceae</taxon>
        <taxon>Amygdaloideae</taxon>
        <taxon>Maleae</taxon>
        <taxon>Malus</taxon>
    </lineage>
</organism>
<dbReference type="PANTHER" id="PTHR45980">
    <property type="match status" value="1"/>
</dbReference>
<evidence type="ECO:0000256" key="2">
    <source>
        <dbReference type="ARBA" id="ARBA00022670"/>
    </source>
</evidence>
<evidence type="ECO:0000313" key="6">
    <source>
        <dbReference type="EMBL" id="TQD81731.1"/>
    </source>
</evidence>
<keyword evidence="2" id="KW-0645">Protease</keyword>
<feature type="region of interest" description="Disordered" evidence="5">
    <location>
        <begin position="1"/>
        <end position="23"/>
    </location>
</feature>
<comment type="similarity">
    <text evidence="1">Belongs to the peptidase S1C family.</text>
</comment>
<accession>A0A540L5H3</accession>
<dbReference type="EMBL" id="VIEB01000753">
    <property type="protein sequence ID" value="TQD81731.1"/>
    <property type="molecule type" value="Genomic_DNA"/>
</dbReference>
<dbReference type="PRINTS" id="PR00834">
    <property type="entry name" value="PROTEASES2C"/>
</dbReference>
<dbReference type="InterPro" id="IPR009003">
    <property type="entry name" value="Peptidase_S1_PA"/>
</dbReference>
<evidence type="ECO:0000256" key="1">
    <source>
        <dbReference type="ARBA" id="ARBA00010541"/>
    </source>
</evidence>